<sequence>MLNIKKSSKGFTLIELLVVIGILGILLAIVLIAINPARQFAQANNTARRSDVNSLLNAIHQFAADNKGKLPANMPAKGDPAENIGLTAADICTDISPTYIAQLPTDPTLNTAAVSDCTAAYDTGYQVSVDASGRVTVGASSAEAVGGSTPVISVTR</sequence>
<evidence type="ECO:0000256" key="1">
    <source>
        <dbReference type="SAM" id="Phobius"/>
    </source>
</evidence>
<keyword evidence="1" id="KW-0472">Membrane</keyword>
<gene>
    <name evidence="2" type="ORF">UT17_C0001G0123</name>
</gene>
<reference evidence="2 3" key="1">
    <citation type="journal article" date="2015" name="Nature">
        <title>rRNA introns, odd ribosomes, and small enigmatic genomes across a large radiation of phyla.</title>
        <authorList>
            <person name="Brown C.T."/>
            <person name="Hug L.A."/>
            <person name="Thomas B.C."/>
            <person name="Sharon I."/>
            <person name="Castelle C.J."/>
            <person name="Singh A."/>
            <person name="Wilkins M.J."/>
            <person name="Williams K.H."/>
            <person name="Banfield J.F."/>
        </authorList>
    </citation>
    <scope>NUCLEOTIDE SEQUENCE [LARGE SCALE GENOMIC DNA]</scope>
</reference>
<dbReference type="Pfam" id="PF07963">
    <property type="entry name" value="N_methyl"/>
    <property type="match status" value="1"/>
</dbReference>
<dbReference type="Gene3D" id="3.30.700.10">
    <property type="entry name" value="Glycoprotein, Type 4 Pilin"/>
    <property type="match status" value="1"/>
</dbReference>
<organism evidence="2 3">
    <name type="scientific">Candidatus Woesebacteria bacterium GW2011_GWB1_39_10</name>
    <dbReference type="NCBI Taxonomy" id="1618572"/>
    <lineage>
        <taxon>Bacteria</taxon>
        <taxon>Candidatus Woeseibacteriota</taxon>
    </lineage>
</organism>
<protein>
    <submittedName>
        <fullName evidence="2">Uncharacterized protein</fullName>
    </submittedName>
</protein>
<name>A0A0G0P3R5_9BACT</name>
<dbReference type="PROSITE" id="PS00409">
    <property type="entry name" value="PROKAR_NTER_METHYL"/>
    <property type="match status" value="1"/>
</dbReference>
<dbReference type="PANTHER" id="PTHR30093">
    <property type="entry name" value="GENERAL SECRETION PATHWAY PROTEIN G"/>
    <property type="match status" value="1"/>
</dbReference>
<dbReference type="EMBL" id="LBVU01000001">
    <property type="protein sequence ID" value="KKQ92744.1"/>
    <property type="molecule type" value="Genomic_DNA"/>
</dbReference>
<dbReference type="InterPro" id="IPR012902">
    <property type="entry name" value="N_methyl_site"/>
</dbReference>
<dbReference type="AlphaFoldDB" id="A0A0G0P3R5"/>
<dbReference type="STRING" id="1618572.UT17_C0001G0123"/>
<comment type="caution">
    <text evidence="2">The sequence shown here is derived from an EMBL/GenBank/DDBJ whole genome shotgun (WGS) entry which is preliminary data.</text>
</comment>
<accession>A0A0G0P3R5</accession>
<evidence type="ECO:0000313" key="2">
    <source>
        <dbReference type="EMBL" id="KKQ92744.1"/>
    </source>
</evidence>
<evidence type="ECO:0000313" key="3">
    <source>
        <dbReference type="Proteomes" id="UP000034774"/>
    </source>
</evidence>
<keyword evidence="1" id="KW-0812">Transmembrane</keyword>
<dbReference type="SUPFAM" id="SSF54523">
    <property type="entry name" value="Pili subunits"/>
    <property type="match status" value="1"/>
</dbReference>
<dbReference type="Proteomes" id="UP000034774">
    <property type="component" value="Unassembled WGS sequence"/>
</dbReference>
<dbReference type="NCBIfam" id="TIGR02532">
    <property type="entry name" value="IV_pilin_GFxxxE"/>
    <property type="match status" value="1"/>
</dbReference>
<dbReference type="InterPro" id="IPR045584">
    <property type="entry name" value="Pilin-like"/>
</dbReference>
<keyword evidence="1" id="KW-1133">Transmembrane helix</keyword>
<feature type="transmembrane region" description="Helical" evidence="1">
    <location>
        <begin position="12"/>
        <end position="34"/>
    </location>
</feature>
<proteinExistence type="predicted"/>